<dbReference type="InterPro" id="IPR011009">
    <property type="entry name" value="Kinase-like_dom_sf"/>
</dbReference>
<evidence type="ECO:0008006" key="3">
    <source>
        <dbReference type="Google" id="ProtNLM"/>
    </source>
</evidence>
<protein>
    <recommendedName>
        <fullName evidence="3">Phosphotransferase enzyme family protein</fullName>
    </recommendedName>
</protein>
<name>A0A0B2X5C1_METAS</name>
<dbReference type="Proteomes" id="UP000030816">
    <property type="component" value="Unassembled WGS sequence"/>
</dbReference>
<dbReference type="OrthoDB" id="3250044at2759"/>
<dbReference type="AlphaFoldDB" id="A0A0B2X5C1"/>
<organism evidence="1 2">
    <name type="scientific">Metarhizium album (strain ARSEF 1941)</name>
    <dbReference type="NCBI Taxonomy" id="1081103"/>
    <lineage>
        <taxon>Eukaryota</taxon>
        <taxon>Fungi</taxon>
        <taxon>Dikarya</taxon>
        <taxon>Ascomycota</taxon>
        <taxon>Pezizomycotina</taxon>
        <taxon>Sordariomycetes</taxon>
        <taxon>Hypocreomycetidae</taxon>
        <taxon>Hypocreales</taxon>
        <taxon>Clavicipitaceae</taxon>
        <taxon>Metarhizium</taxon>
    </lineage>
</organism>
<comment type="caution">
    <text evidence="1">The sequence shown here is derived from an EMBL/GenBank/DDBJ whole genome shotgun (WGS) entry which is preliminary data.</text>
</comment>
<dbReference type="HOGENOM" id="CLU_2427489_0_0_1"/>
<dbReference type="EMBL" id="AZHE01000002">
    <property type="protein sequence ID" value="KHO00948.1"/>
    <property type="molecule type" value="Genomic_DNA"/>
</dbReference>
<keyword evidence="2" id="KW-1185">Reference proteome</keyword>
<proteinExistence type="predicted"/>
<evidence type="ECO:0000313" key="1">
    <source>
        <dbReference type="EMBL" id="KHO00948.1"/>
    </source>
</evidence>
<dbReference type="RefSeq" id="XP_040682013.1">
    <property type="nucleotide sequence ID" value="XM_040820525.1"/>
</dbReference>
<dbReference type="SUPFAM" id="SSF56112">
    <property type="entry name" value="Protein kinase-like (PK-like)"/>
    <property type="match status" value="1"/>
</dbReference>
<reference evidence="1 2" key="1">
    <citation type="journal article" date="2014" name="Proc. Natl. Acad. Sci. U.S.A.">
        <title>Trajectory and genomic determinants of fungal-pathogen speciation and host adaptation.</title>
        <authorList>
            <person name="Hu X."/>
            <person name="Xiao G."/>
            <person name="Zheng P."/>
            <person name="Shang Y."/>
            <person name="Su Y."/>
            <person name="Zhang X."/>
            <person name="Liu X."/>
            <person name="Zhan S."/>
            <person name="St Leger R.J."/>
            <person name="Wang C."/>
        </authorList>
    </citation>
    <scope>NUCLEOTIDE SEQUENCE [LARGE SCALE GENOMIC DNA]</scope>
    <source>
        <strain evidence="1 2">ARSEF 1941</strain>
    </source>
</reference>
<dbReference type="STRING" id="1081103.A0A0B2X5C1"/>
<sequence>MIKSGKDISLEEAEALQVAARAGLPVPRKLATDSQPGGINILHMSQVEGRPLSEVWPTMTLRQKRCVAVQLRRILTTMRWWVPVAAGSAGT</sequence>
<accession>A0A0B2X5C1</accession>
<dbReference type="GeneID" id="63736181"/>
<gene>
    <name evidence="1" type="ORF">MAM_01726</name>
</gene>
<evidence type="ECO:0000313" key="2">
    <source>
        <dbReference type="Proteomes" id="UP000030816"/>
    </source>
</evidence>